<protein>
    <recommendedName>
        <fullName evidence="3">Lipid-binding serum glycoprotein N-terminal domain-containing protein</fullName>
    </recommendedName>
</protein>
<organism evidence="1 2">
    <name type="scientific">Paramecium tetraurelia</name>
    <dbReference type="NCBI Taxonomy" id="5888"/>
    <lineage>
        <taxon>Eukaryota</taxon>
        <taxon>Sar</taxon>
        <taxon>Alveolata</taxon>
        <taxon>Ciliophora</taxon>
        <taxon>Intramacronucleata</taxon>
        <taxon>Oligohymenophorea</taxon>
        <taxon>Peniculida</taxon>
        <taxon>Parameciidae</taxon>
        <taxon>Paramecium</taxon>
    </lineage>
</organism>
<keyword evidence="2" id="KW-1185">Reference proteome</keyword>
<dbReference type="HOGENOM" id="CLU_1953007_0_0_1"/>
<dbReference type="InParanoid" id="A0BJW4"/>
<evidence type="ECO:0000313" key="1">
    <source>
        <dbReference type="EMBL" id="CAK58831.1"/>
    </source>
</evidence>
<dbReference type="EMBL" id="CT867998">
    <property type="protein sequence ID" value="CAK58831.1"/>
    <property type="molecule type" value="Genomic_DNA"/>
</dbReference>
<evidence type="ECO:0000313" key="2">
    <source>
        <dbReference type="Proteomes" id="UP000000600"/>
    </source>
</evidence>
<gene>
    <name evidence="1" type="ORF">GSPATT00029461001</name>
</gene>
<dbReference type="AlphaFoldDB" id="A0BJW4"/>
<evidence type="ECO:0008006" key="3">
    <source>
        <dbReference type="Google" id="ProtNLM"/>
    </source>
</evidence>
<dbReference type="KEGG" id="ptm:GSPATT00029461001"/>
<proteinExistence type="predicted"/>
<dbReference type="RefSeq" id="XP_001426229.1">
    <property type="nucleotide sequence ID" value="XM_001426192.1"/>
</dbReference>
<dbReference type="GeneID" id="5012013"/>
<sequence length="129" mass="14845">MAFIKAQNFALNLETFSQITSAAVWIQIQRFHSTFNLKVENQLGVDKEQKITLISDFNSNKIDLSSLTHQVEVQSSSVFFLKTQVTIKNAFQIYNGGNWINQALSNLLRRIQSSNFNFVGQYFFNQVEN</sequence>
<reference evidence="1 2" key="1">
    <citation type="journal article" date="2006" name="Nature">
        <title>Global trends of whole-genome duplications revealed by the ciliate Paramecium tetraurelia.</title>
        <authorList>
            <consortium name="Genoscope"/>
            <person name="Aury J.-M."/>
            <person name="Jaillon O."/>
            <person name="Duret L."/>
            <person name="Noel B."/>
            <person name="Jubin C."/>
            <person name="Porcel B.M."/>
            <person name="Segurens B."/>
            <person name="Daubin V."/>
            <person name="Anthouard V."/>
            <person name="Aiach N."/>
            <person name="Arnaiz O."/>
            <person name="Billaut A."/>
            <person name="Beisson J."/>
            <person name="Blanc I."/>
            <person name="Bouhouche K."/>
            <person name="Camara F."/>
            <person name="Duharcourt S."/>
            <person name="Guigo R."/>
            <person name="Gogendeau D."/>
            <person name="Katinka M."/>
            <person name="Keller A.-M."/>
            <person name="Kissmehl R."/>
            <person name="Klotz C."/>
            <person name="Koll F."/>
            <person name="Le Moue A."/>
            <person name="Lepere C."/>
            <person name="Malinsky S."/>
            <person name="Nowacki M."/>
            <person name="Nowak J.K."/>
            <person name="Plattner H."/>
            <person name="Poulain J."/>
            <person name="Ruiz F."/>
            <person name="Serrano V."/>
            <person name="Zagulski M."/>
            <person name="Dessen P."/>
            <person name="Betermier M."/>
            <person name="Weissenbach J."/>
            <person name="Scarpelli C."/>
            <person name="Schachter V."/>
            <person name="Sperling L."/>
            <person name="Meyer E."/>
            <person name="Cohen J."/>
            <person name="Wincker P."/>
        </authorList>
    </citation>
    <scope>NUCLEOTIDE SEQUENCE [LARGE SCALE GENOMIC DNA]</scope>
    <source>
        <strain evidence="1 2">Stock d4-2</strain>
    </source>
</reference>
<accession>A0BJW4</accession>
<name>A0BJW4_PARTE</name>
<dbReference type="Proteomes" id="UP000000600">
    <property type="component" value="Unassembled WGS sequence"/>
</dbReference>